<reference evidence="1 2" key="1">
    <citation type="submission" date="2019-03" db="EMBL/GenBank/DDBJ databases">
        <title>First draft genome of Liparis tanakae, snailfish: a comprehensive survey of snailfish specific genes.</title>
        <authorList>
            <person name="Kim W."/>
            <person name="Song I."/>
            <person name="Jeong J.-H."/>
            <person name="Kim D."/>
            <person name="Kim S."/>
            <person name="Ryu S."/>
            <person name="Song J.Y."/>
            <person name="Lee S.K."/>
        </authorList>
    </citation>
    <scope>NUCLEOTIDE SEQUENCE [LARGE SCALE GENOMIC DNA]</scope>
    <source>
        <tissue evidence="1">Muscle</tissue>
    </source>
</reference>
<organism evidence="1 2">
    <name type="scientific">Liparis tanakae</name>
    <name type="common">Tanaka's snailfish</name>
    <dbReference type="NCBI Taxonomy" id="230148"/>
    <lineage>
        <taxon>Eukaryota</taxon>
        <taxon>Metazoa</taxon>
        <taxon>Chordata</taxon>
        <taxon>Craniata</taxon>
        <taxon>Vertebrata</taxon>
        <taxon>Euteleostomi</taxon>
        <taxon>Actinopterygii</taxon>
        <taxon>Neopterygii</taxon>
        <taxon>Teleostei</taxon>
        <taxon>Neoteleostei</taxon>
        <taxon>Acanthomorphata</taxon>
        <taxon>Eupercaria</taxon>
        <taxon>Perciformes</taxon>
        <taxon>Cottioidei</taxon>
        <taxon>Cottales</taxon>
        <taxon>Liparidae</taxon>
        <taxon>Liparis</taxon>
    </lineage>
</organism>
<proteinExistence type="predicted"/>
<dbReference type="Proteomes" id="UP000314294">
    <property type="component" value="Unassembled WGS sequence"/>
</dbReference>
<accession>A0A4Z2H0P7</accession>
<protein>
    <submittedName>
        <fullName evidence="1">Uncharacterized protein</fullName>
    </submittedName>
</protein>
<keyword evidence="2" id="KW-1185">Reference proteome</keyword>
<evidence type="ECO:0000313" key="1">
    <source>
        <dbReference type="EMBL" id="TNN59040.1"/>
    </source>
</evidence>
<gene>
    <name evidence="1" type="ORF">EYF80_030778</name>
</gene>
<comment type="caution">
    <text evidence="1">The sequence shown here is derived from an EMBL/GenBank/DDBJ whole genome shotgun (WGS) entry which is preliminary data.</text>
</comment>
<name>A0A4Z2H0P7_9TELE</name>
<sequence length="75" mass="8470">MRTLLGAGEEEQVLGELRAPPSPVSRHQNRGVRVPLFRRCSVRFFFCALNESRTRCCSDACREETQRHPGPGVTL</sequence>
<dbReference type="EMBL" id="SRLO01000365">
    <property type="protein sequence ID" value="TNN59040.1"/>
    <property type="molecule type" value="Genomic_DNA"/>
</dbReference>
<dbReference type="AlphaFoldDB" id="A0A4Z2H0P7"/>
<evidence type="ECO:0000313" key="2">
    <source>
        <dbReference type="Proteomes" id="UP000314294"/>
    </source>
</evidence>